<organism evidence="3 4">
    <name type="scientific">Pseudopithomyces chartarum</name>
    <dbReference type="NCBI Taxonomy" id="1892770"/>
    <lineage>
        <taxon>Eukaryota</taxon>
        <taxon>Fungi</taxon>
        <taxon>Dikarya</taxon>
        <taxon>Ascomycota</taxon>
        <taxon>Pezizomycotina</taxon>
        <taxon>Dothideomycetes</taxon>
        <taxon>Pleosporomycetidae</taxon>
        <taxon>Pleosporales</taxon>
        <taxon>Massarineae</taxon>
        <taxon>Didymosphaeriaceae</taxon>
        <taxon>Pseudopithomyces</taxon>
    </lineage>
</organism>
<feature type="domain" description="FAD dependent oxidoreductase" evidence="2">
    <location>
        <begin position="14"/>
        <end position="332"/>
    </location>
</feature>
<keyword evidence="1" id="KW-0472">Membrane</keyword>
<name>A0AAN6LSA4_9PLEO</name>
<evidence type="ECO:0000313" key="4">
    <source>
        <dbReference type="Proteomes" id="UP001280581"/>
    </source>
</evidence>
<reference evidence="3 4" key="1">
    <citation type="submission" date="2021-02" db="EMBL/GenBank/DDBJ databases">
        <title>Genome assembly of Pseudopithomyces chartarum.</title>
        <authorList>
            <person name="Jauregui R."/>
            <person name="Singh J."/>
            <person name="Voisey C."/>
        </authorList>
    </citation>
    <scope>NUCLEOTIDE SEQUENCE [LARGE SCALE GENOMIC DNA]</scope>
    <source>
        <strain evidence="3 4">AGR01</strain>
    </source>
</reference>
<dbReference type="AlphaFoldDB" id="A0AAN6LSA4"/>
<dbReference type="EMBL" id="WVTA01000011">
    <property type="protein sequence ID" value="KAK3203342.1"/>
    <property type="molecule type" value="Genomic_DNA"/>
</dbReference>
<dbReference type="InterPro" id="IPR006076">
    <property type="entry name" value="FAD-dep_OxRdtase"/>
</dbReference>
<keyword evidence="4" id="KW-1185">Reference proteome</keyword>
<keyword evidence="1" id="KW-0812">Transmembrane</keyword>
<dbReference type="InterPro" id="IPR036188">
    <property type="entry name" value="FAD/NAD-bd_sf"/>
</dbReference>
<dbReference type="Proteomes" id="UP001280581">
    <property type="component" value="Unassembled WGS sequence"/>
</dbReference>
<protein>
    <recommendedName>
        <fullName evidence="2">FAD dependent oxidoreductase domain-containing protein</fullName>
    </recommendedName>
</protein>
<evidence type="ECO:0000313" key="3">
    <source>
        <dbReference type="EMBL" id="KAK3203342.1"/>
    </source>
</evidence>
<evidence type="ECO:0000256" key="1">
    <source>
        <dbReference type="SAM" id="Phobius"/>
    </source>
</evidence>
<sequence length="353" mass="38137">MSTRQPSEKEGNTVIVGAGIIGLCTAYYLSTSGRTKPQSIHLVDSSADLFRCASGFAGGFLAADWFAPSSASLGTLSFKLHKQLADAHDGRRKWGYCASTGFSLSQDTESAVGGSGEDWLADGTSRAQAAKEDRVIGQQGPVWLRPKEGLEVISQEGTVAQIDPLRFCQWLLRQCTEKGVQVSHPARAISVSRDASDRLNGVRISRDGTETELPCTRLVITSGAWSPHVFISLFPESTTRIPISSLAGHSLLVRNPFHDPSSKQADSEICHALFATDDIGFSPELFSRVGGELYLAGLNSTMIPLPERPGDVKVNPEAIEQMKQCAARMVGTVEGKEMEVLRESLVGRFHLAF</sequence>
<feature type="transmembrane region" description="Helical" evidence="1">
    <location>
        <begin position="12"/>
        <end position="30"/>
    </location>
</feature>
<dbReference type="GO" id="GO:0042147">
    <property type="term" value="P:retrograde transport, endosome to Golgi"/>
    <property type="evidence" value="ECO:0007669"/>
    <property type="project" value="TreeGrafter"/>
</dbReference>
<dbReference type="PANTHER" id="PTHR13847:SF185">
    <property type="entry name" value="FAD DEPENDENT OXIDOREDUCTASE SUPERFAMILY (AFU_ORTHOLOGUE AFUA_3G02360)"/>
    <property type="match status" value="1"/>
</dbReference>
<comment type="caution">
    <text evidence="3">The sequence shown here is derived from an EMBL/GenBank/DDBJ whole genome shotgun (WGS) entry which is preliminary data.</text>
</comment>
<dbReference type="PANTHER" id="PTHR13847">
    <property type="entry name" value="SARCOSINE DEHYDROGENASE-RELATED"/>
    <property type="match status" value="1"/>
</dbReference>
<dbReference type="GO" id="GO:0005829">
    <property type="term" value="C:cytosol"/>
    <property type="evidence" value="ECO:0007669"/>
    <property type="project" value="GOC"/>
</dbReference>
<dbReference type="Gene3D" id="3.30.9.10">
    <property type="entry name" value="D-Amino Acid Oxidase, subunit A, domain 2"/>
    <property type="match status" value="1"/>
</dbReference>
<accession>A0AAN6LSA4</accession>
<proteinExistence type="predicted"/>
<dbReference type="Gene3D" id="3.50.50.60">
    <property type="entry name" value="FAD/NAD(P)-binding domain"/>
    <property type="match status" value="1"/>
</dbReference>
<evidence type="ECO:0000259" key="2">
    <source>
        <dbReference type="Pfam" id="PF01266"/>
    </source>
</evidence>
<dbReference type="SUPFAM" id="SSF51905">
    <property type="entry name" value="FAD/NAD(P)-binding domain"/>
    <property type="match status" value="1"/>
</dbReference>
<keyword evidence="1" id="KW-1133">Transmembrane helix</keyword>
<dbReference type="GO" id="GO:0005770">
    <property type="term" value="C:late endosome"/>
    <property type="evidence" value="ECO:0007669"/>
    <property type="project" value="TreeGrafter"/>
</dbReference>
<gene>
    <name evidence="3" type="ORF">GRF29_112g914078</name>
</gene>
<dbReference type="Pfam" id="PF01266">
    <property type="entry name" value="DAO"/>
    <property type="match status" value="1"/>
</dbReference>